<protein>
    <recommendedName>
        <fullName evidence="6">RING-type domain-containing protein</fullName>
    </recommendedName>
</protein>
<keyword evidence="2 4" id="KW-0863">Zinc-finger</keyword>
<dbReference type="AlphaFoldDB" id="A0A836HJE4"/>
<comment type="caution">
    <text evidence="7">The sequence shown here is derived from an EMBL/GenBank/DDBJ whole genome shotgun (WGS) entry which is preliminary data.</text>
</comment>
<dbReference type="SMART" id="SM00184">
    <property type="entry name" value="RING"/>
    <property type="match status" value="2"/>
</dbReference>
<evidence type="ECO:0000259" key="6">
    <source>
        <dbReference type="PROSITE" id="PS50089"/>
    </source>
</evidence>
<name>A0A836HJE4_9TRYP</name>
<dbReference type="PANTHER" id="PTHR14991">
    <property type="entry name" value="RING FINGER PROTEIN 32"/>
    <property type="match status" value="1"/>
</dbReference>
<evidence type="ECO:0000256" key="1">
    <source>
        <dbReference type="ARBA" id="ARBA00022723"/>
    </source>
</evidence>
<proteinExistence type="predicted"/>
<sequence>MPSFSSTKGLPSLGPPVSNWGTNQHGTGVTRNTRHEKLGLWSAVALQEHFTITGGRGGLPLPLSSSASQSREDGADPAAMSATVGSSSGGVSADLRAHLGPAPSAPGRSHKPTLAQRMGLVPGPPPAPSAEDWRAVVNRALLREQQGLHDAGSPGAHPSVCAICQMSYTATFHEAQVILSCSHVFHTQCFRSFERFVRAQQRADAVGFAEVAAPLACPVCRTQSYHKCVFYQGKAVAQRAAIVKLQAFVRGFLARRVYTQMRLKSNPEFRTRYVQERLARLSAAWETFCVQQEKNRAIVEAALAVQQQAARAACLSEEAWAELWKKAVHGGPSTSSDHRGSPAPSTAGASVHCPICLERIRYTECPGTKTATSSSGRAGGLTGTDVVAAMRIAYEARRAAKRLPPLESRTTEDSAGRALGLPMKGALSRRRGSSSVTKPGASPSPRGPKTAPRLASRKGALYGDASAQPTAAPPRAGPKRTAMSSVPEAPRLDTDEAASVPVQSGVLLSCGHYFHATCIGCYEHFNEQSALDKNERSGPAAVVVANRCPICRSGYAKHPM</sequence>
<dbReference type="InterPro" id="IPR001841">
    <property type="entry name" value="Znf_RING"/>
</dbReference>
<keyword evidence="3" id="KW-0862">Zinc</keyword>
<organism evidence="7 8">
    <name type="scientific">Porcisia hertigi</name>
    <dbReference type="NCBI Taxonomy" id="2761500"/>
    <lineage>
        <taxon>Eukaryota</taxon>
        <taxon>Discoba</taxon>
        <taxon>Euglenozoa</taxon>
        <taxon>Kinetoplastea</taxon>
        <taxon>Metakinetoplastina</taxon>
        <taxon>Trypanosomatida</taxon>
        <taxon>Trypanosomatidae</taxon>
        <taxon>Leishmaniinae</taxon>
        <taxon>Porcisia</taxon>
    </lineage>
</organism>
<reference evidence="7 8" key="1">
    <citation type="submission" date="2021-02" db="EMBL/GenBank/DDBJ databases">
        <title>Porcisia hertigi Genome sequencing and assembly.</title>
        <authorList>
            <person name="Almutairi H."/>
            <person name="Gatherer D."/>
        </authorList>
    </citation>
    <scope>NUCLEOTIDE SEQUENCE [LARGE SCALE GENOMIC DNA]</scope>
    <source>
        <strain evidence="7 8">C119</strain>
    </source>
</reference>
<dbReference type="RefSeq" id="XP_067753453.1">
    <property type="nucleotide sequence ID" value="XM_067897296.1"/>
</dbReference>
<dbReference type="PROSITE" id="PS50089">
    <property type="entry name" value="ZF_RING_2"/>
    <property type="match status" value="1"/>
</dbReference>
<dbReference type="PROSITE" id="PS50096">
    <property type="entry name" value="IQ"/>
    <property type="match status" value="1"/>
</dbReference>
<evidence type="ECO:0000313" key="7">
    <source>
        <dbReference type="EMBL" id="KAG5492669.1"/>
    </source>
</evidence>
<evidence type="ECO:0000256" key="2">
    <source>
        <dbReference type="ARBA" id="ARBA00022771"/>
    </source>
</evidence>
<evidence type="ECO:0000313" key="8">
    <source>
        <dbReference type="Proteomes" id="UP000674318"/>
    </source>
</evidence>
<accession>A0A836HJE4</accession>
<dbReference type="InterPro" id="IPR013083">
    <property type="entry name" value="Znf_RING/FYVE/PHD"/>
</dbReference>
<dbReference type="InterPro" id="IPR042862">
    <property type="entry name" value="RNF32"/>
</dbReference>
<feature type="compositionally biased region" description="Polar residues" evidence="5">
    <location>
        <begin position="19"/>
        <end position="30"/>
    </location>
</feature>
<gene>
    <name evidence="7" type="ORF">JKF63_01248</name>
</gene>
<feature type="domain" description="RING-type" evidence="6">
    <location>
        <begin position="161"/>
        <end position="221"/>
    </location>
</feature>
<evidence type="ECO:0000256" key="3">
    <source>
        <dbReference type="ARBA" id="ARBA00022833"/>
    </source>
</evidence>
<dbReference type="Pfam" id="PF00612">
    <property type="entry name" value="IQ"/>
    <property type="match status" value="1"/>
</dbReference>
<dbReference type="Proteomes" id="UP000674318">
    <property type="component" value="Chromosome 35"/>
</dbReference>
<feature type="region of interest" description="Disordered" evidence="5">
    <location>
        <begin position="55"/>
        <end position="130"/>
    </location>
</feature>
<feature type="compositionally biased region" description="Low complexity" evidence="5">
    <location>
        <begin position="59"/>
        <end position="69"/>
    </location>
</feature>
<dbReference type="Gene3D" id="3.30.40.10">
    <property type="entry name" value="Zinc/RING finger domain, C3HC4 (zinc finger)"/>
    <property type="match status" value="2"/>
</dbReference>
<dbReference type="SUPFAM" id="SSF57850">
    <property type="entry name" value="RING/U-box"/>
    <property type="match status" value="2"/>
</dbReference>
<feature type="compositionally biased region" description="Low complexity" evidence="5">
    <location>
        <begin position="78"/>
        <end position="93"/>
    </location>
</feature>
<feature type="region of interest" description="Disordered" evidence="5">
    <location>
        <begin position="403"/>
        <end position="497"/>
    </location>
</feature>
<evidence type="ECO:0000256" key="4">
    <source>
        <dbReference type="PROSITE-ProRule" id="PRU00175"/>
    </source>
</evidence>
<keyword evidence="1" id="KW-0479">Metal-binding</keyword>
<evidence type="ECO:0000256" key="5">
    <source>
        <dbReference type="SAM" id="MobiDB-lite"/>
    </source>
</evidence>
<dbReference type="KEGG" id="phet:94287373"/>
<dbReference type="EMBL" id="JAFJZO010000035">
    <property type="protein sequence ID" value="KAG5492669.1"/>
    <property type="molecule type" value="Genomic_DNA"/>
</dbReference>
<dbReference type="OrthoDB" id="8062037at2759"/>
<keyword evidence="8" id="KW-1185">Reference proteome</keyword>
<dbReference type="Pfam" id="PF13445">
    <property type="entry name" value="zf-RING_UBOX"/>
    <property type="match status" value="1"/>
</dbReference>
<feature type="region of interest" description="Disordered" evidence="5">
    <location>
        <begin position="1"/>
        <end position="30"/>
    </location>
</feature>
<dbReference type="InterPro" id="IPR027370">
    <property type="entry name" value="Znf-RING_euk"/>
</dbReference>
<dbReference type="GO" id="GO:0008270">
    <property type="term" value="F:zinc ion binding"/>
    <property type="evidence" value="ECO:0007669"/>
    <property type="project" value="UniProtKB-KW"/>
</dbReference>
<dbReference type="PANTHER" id="PTHR14991:SF0">
    <property type="entry name" value="RING FINGER PROTEIN 32"/>
    <property type="match status" value="1"/>
</dbReference>
<dbReference type="GeneID" id="94287373"/>
<dbReference type="InterPro" id="IPR000048">
    <property type="entry name" value="IQ_motif_EF-hand-BS"/>
</dbReference>